<evidence type="ECO:0000313" key="4">
    <source>
        <dbReference type="Proteomes" id="UP000092730"/>
    </source>
</evidence>
<dbReference type="VEuPathDB" id="FungiDB:I302_01569"/>
<reference evidence="3" key="4">
    <citation type="submission" date="2024-02" db="EMBL/GenBank/DDBJ databases">
        <title>Comparative genomics of Cryptococcus and Kwoniella reveals pathogenesis evolution and contrasting modes of karyotype evolution via chromosome fusion or intercentromeric recombination.</title>
        <authorList>
            <person name="Coelho M.A."/>
            <person name="David-Palma M."/>
            <person name="Shea T."/>
            <person name="Bowers K."/>
            <person name="McGinley-Smith S."/>
            <person name="Mohammad A.W."/>
            <person name="Gnirke A."/>
            <person name="Yurkov A.M."/>
            <person name="Nowrousian M."/>
            <person name="Sun S."/>
            <person name="Cuomo C.A."/>
            <person name="Heitman J."/>
        </authorList>
    </citation>
    <scope>NUCLEOTIDE SEQUENCE</scope>
    <source>
        <strain evidence="3">CBS 10118</strain>
    </source>
</reference>
<name>A0A1B9GGG0_9TREE</name>
<dbReference type="GeneID" id="30205968"/>
<dbReference type="EMBL" id="CP144541">
    <property type="protein sequence ID" value="WVW80884.1"/>
    <property type="molecule type" value="Genomic_DNA"/>
</dbReference>
<dbReference type="RefSeq" id="XP_019051121.1">
    <property type="nucleotide sequence ID" value="XM_019188243.1"/>
</dbReference>
<protein>
    <submittedName>
        <fullName evidence="2">Uncharacterized protein</fullName>
    </submittedName>
</protein>
<sequence length="175" mass="19058">METIHPDVPSEAIPSSTHSQLPHHSAFAPNLGFPFYTNHTNTHVGTPQTLLAAQFQMGDPFSERSSSNSTAEGDILSGTVAVGSQISIDFKTHSIVDGHEEPAEYDQVDTIHPGSHPHSCLPVVPLYGIGDQFDKMSLIDPNGEVHCSVQEQIDRDVHSFRPAGDRDEGKWSHLV</sequence>
<reference evidence="2" key="3">
    <citation type="submission" date="2014-01" db="EMBL/GenBank/DDBJ databases">
        <title>Evolution of pathogenesis and genome organization in the Tremellales.</title>
        <authorList>
            <person name="Cuomo C."/>
            <person name="Litvintseva A."/>
            <person name="Heitman J."/>
            <person name="Chen Y."/>
            <person name="Sun S."/>
            <person name="Springer D."/>
            <person name="Dromer F."/>
            <person name="Young S."/>
            <person name="Zeng Q."/>
            <person name="Chapman S."/>
            <person name="Gujja S."/>
            <person name="Saif S."/>
            <person name="Birren B."/>
        </authorList>
    </citation>
    <scope>NUCLEOTIDE SEQUENCE</scope>
    <source>
        <strain evidence="2">CBS 10118</strain>
    </source>
</reference>
<dbReference type="Proteomes" id="UP000092730">
    <property type="component" value="Chromosome 1"/>
</dbReference>
<accession>A0A1B9GGG0</accession>
<feature type="compositionally biased region" description="Polar residues" evidence="1">
    <location>
        <begin position="13"/>
        <end position="22"/>
    </location>
</feature>
<proteinExistence type="predicted"/>
<evidence type="ECO:0000256" key="1">
    <source>
        <dbReference type="SAM" id="MobiDB-lite"/>
    </source>
</evidence>
<keyword evidence="4" id="KW-1185">Reference proteome</keyword>
<dbReference type="KEGG" id="kbi:30205968"/>
<organism evidence="2">
    <name type="scientific">Kwoniella bestiolae CBS 10118</name>
    <dbReference type="NCBI Taxonomy" id="1296100"/>
    <lineage>
        <taxon>Eukaryota</taxon>
        <taxon>Fungi</taxon>
        <taxon>Dikarya</taxon>
        <taxon>Basidiomycota</taxon>
        <taxon>Agaricomycotina</taxon>
        <taxon>Tremellomycetes</taxon>
        <taxon>Tremellales</taxon>
        <taxon>Cryptococcaceae</taxon>
        <taxon>Kwoniella</taxon>
    </lineage>
</organism>
<dbReference type="EMBL" id="KI894018">
    <property type="protein sequence ID" value="OCF30051.1"/>
    <property type="molecule type" value="Genomic_DNA"/>
</dbReference>
<reference evidence="3" key="2">
    <citation type="submission" date="2013-07" db="EMBL/GenBank/DDBJ databases">
        <authorList>
            <consortium name="The Broad Institute Genome Sequencing Platform"/>
            <person name="Cuomo C."/>
            <person name="Litvintseva A."/>
            <person name="Chen Y."/>
            <person name="Heitman J."/>
            <person name="Sun S."/>
            <person name="Springer D."/>
            <person name="Dromer F."/>
            <person name="Young S.K."/>
            <person name="Zeng Q."/>
            <person name="Gargeya S."/>
            <person name="Fitzgerald M."/>
            <person name="Abouelleil A."/>
            <person name="Alvarado L."/>
            <person name="Berlin A.M."/>
            <person name="Chapman S.B."/>
            <person name="Dewar J."/>
            <person name="Goldberg J."/>
            <person name="Griggs A."/>
            <person name="Gujja S."/>
            <person name="Hansen M."/>
            <person name="Howarth C."/>
            <person name="Imamovic A."/>
            <person name="Larimer J."/>
            <person name="McCowan C."/>
            <person name="Murphy C."/>
            <person name="Pearson M."/>
            <person name="Priest M."/>
            <person name="Roberts A."/>
            <person name="Saif S."/>
            <person name="Shea T."/>
            <person name="Sykes S."/>
            <person name="Wortman J."/>
            <person name="Nusbaum C."/>
            <person name="Birren B."/>
        </authorList>
    </citation>
    <scope>NUCLEOTIDE SEQUENCE</scope>
    <source>
        <strain evidence="3">CBS 10118</strain>
    </source>
</reference>
<evidence type="ECO:0000313" key="2">
    <source>
        <dbReference type="EMBL" id="OCF30051.1"/>
    </source>
</evidence>
<evidence type="ECO:0000313" key="3">
    <source>
        <dbReference type="EMBL" id="WVW80884.1"/>
    </source>
</evidence>
<reference evidence="2" key="1">
    <citation type="submission" date="2013-07" db="EMBL/GenBank/DDBJ databases">
        <title>The Genome Sequence of Cryptococcus bestiolae CBS10118.</title>
        <authorList>
            <consortium name="The Broad Institute Genome Sequencing Platform"/>
            <person name="Cuomo C."/>
            <person name="Litvintseva A."/>
            <person name="Chen Y."/>
            <person name="Heitman J."/>
            <person name="Sun S."/>
            <person name="Springer D."/>
            <person name="Dromer F."/>
            <person name="Young S.K."/>
            <person name="Zeng Q."/>
            <person name="Gargeya S."/>
            <person name="Fitzgerald M."/>
            <person name="Abouelleil A."/>
            <person name="Alvarado L."/>
            <person name="Berlin A.M."/>
            <person name="Chapman S.B."/>
            <person name="Dewar J."/>
            <person name="Goldberg J."/>
            <person name="Griggs A."/>
            <person name="Gujja S."/>
            <person name="Hansen M."/>
            <person name="Howarth C."/>
            <person name="Imamovic A."/>
            <person name="Larimer J."/>
            <person name="McCowan C."/>
            <person name="Murphy C."/>
            <person name="Pearson M."/>
            <person name="Priest M."/>
            <person name="Roberts A."/>
            <person name="Saif S."/>
            <person name="Shea T."/>
            <person name="Sykes S."/>
            <person name="Wortman J."/>
            <person name="Nusbaum C."/>
            <person name="Birren B."/>
        </authorList>
    </citation>
    <scope>NUCLEOTIDE SEQUENCE [LARGE SCALE GENOMIC DNA]</scope>
    <source>
        <strain evidence="2">CBS 10118</strain>
    </source>
</reference>
<dbReference type="AlphaFoldDB" id="A0A1B9GGG0"/>
<feature type="region of interest" description="Disordered" evidence="1">
    <location>
        <begin position="1"/>
        <end position="24"/>
    </location>
</feature>
<gene>
    <name evidence="2" type="ORF">I302_01569</name>
    <name evidence="3" type="ORF">I302_102874</name>
</gene>